<evidence type="ECO:0000256" key="5">
    <source>
        <dbReference type="ARBA" id="ARBA00023242"/>
    </source>
</evidence>
<dbReference type="SUPFAM" id="SSF47113">
    <property type="entry name" value="Histone-fold"/>
    <property type="match status" value="1"/>
</dbReference>
<evidence type="ECO:0000313" key="7">
    <source>
        <dbReference type="Proteomes" id="UP000095282"/>
    </source>
</evidence>
<dbReference type="InterPro" id="IPR045127">
    <property type="entry name" value="TAF11-like"/>
</dbReference>
<dbReference type="WBParaSite" id="Csp11.Scaffold628.g7277.t1">
    <property type="protein sequence ID" value="Csp11.Scaffold628.g7277.t1"/>
    <property type="gene ID" value="Csp11.Scaffold628.g7277"/>
</dbReference>
<proteinExistence type="inferred from homology"/>
<keyword evidence="5" id="KW-0539">Nucleus</keyword>
<protein>
    <submittedName>
        <fullName evidence="8">TAFII28 domain-containing protein</fullName>
    </submittedName>
</protein>
<dbReference type="InterPro" id="IPR009072">
    <property type="entry name" value="Histone-fold"/>
</dbReference>
<accession>A0A1I7TM44</accession>
<keyword evidence="7" id="KW-1185">Reference proteome</keyword>
<keyword evidence="3" id="KW-0805">Transcription regulation</keyword>
<dbReference type="GO" id="GO:0016251">
    <property type="term" value="F:RNA polymerase II general transcription initiation factor activity"/>
    <property type="evidence" value="ECO:0007669"/>
    <property type="project" value="TreeGrafter"/>
</dbReference>
<organism evidence="7 8">
    <name type="scientific">Caenorhabditis tropicalis</name>
    <dbReference type="NCBI Taxonomy" id="1561998"/>
    <lineage>
        <taxon>Eukaryota</taxon>
        <taxon>Metazoa</taxon>
        <taxon>Ecdysozoa</taxon>
        <taxon>Nematoda</taxon>
        <taxon>Chromadorea</taxon>
        <taxon>Rhabditida</taxon>
        <taxon>Rhabditina</taxon>
        <taxon>Rhabditomorpha</taxon>
        <taxon>Rhabditoidea</taxon>
        <taxon>Rhabditidae</taxon>
        <taxon>Peloderinae</taxon>
        <taxon>Caenorhabditis</taxon>
    </lineage>
</organism>
<sequence>MDAADIMTNVLPSSSGQHRRMETTGFQKDQSASTIQPELRKPYIRTPLTIRSSTTSFSTQMPSKNQSSFMGVVNQNGNSNDEINEENQTILNELLLGNFSKAQYDRFIAFRRSKFTRSVVKNIITEVTGRSTNDPIAVAVAGLAKLFVGELVEAVELRNASNQQNRPVQPQHIKSAFNNKLALFRKGTLATIWDQNLNFSCKFKFCYRSLLMSLINE</sequence>
<comment type="similarity">
    <text evidence="2">Belongs to the TAF11 family.</text>
</comment>
<reference evidence="8" key="1">
    <citation type="submission" date="2016-11" db="UniProtKB">
        <authorList>
            <consortium name="WormBaseParasite"/>
        </authorList>
    </citation>
    <scope>IDENTIFICATION</scope>
</reference>
<evidence type="ECO:0000256" key="4">
    <source>
        <dbReference type="ARBA" id="ARBA00023163"/>
    </source>
</evidence>
<evidence type="ECO:0000256" key="2">
    <source>
        <dbReference type="ARBA" id="ARBA00009788"/>
    </source>
</evidence>
<evidence type="ECO:0000313" key="8">
    <source>
        <dbReference type="WBParaSite" id="Csp11.Scaffold628.g7277.t1"/>
    </source>
</evidence>
<dbReference type="Pfam" id="PF04719">
    <property type="entry name" value="TAFII28"/>
    <property type="match status" value="1"/>
</dbReference>
<evidence type="ECO:0000259" key="6">
    <source>
        <dbReference type="Pfam" id="PF04719"/>
    </source>
</evidence>
<dbReference type="PANTHER" id="PTHR13218">
    <property type="entry name" value="TRANSCRIPTION INITIATION FACTOR TFIID SUBUNIT 11-RELATED"/>
    <property type="match status" value="1"/>
</dbReference>
<dbReference type="Proteomes" id="UP000095282">
    <property type="component" value="Unplaced"/>
</dbReference>
<comment type="subcellular location">
    <subcellularLocation>
        <location evidence="1">Nucleus</location>
    </subcellularLocation>
</comment>
<feature type="domain" description="TAFII28-like protein" evidence="6">
    <location>
        <begin position="94"/>
        <end position="178"/>
    </location>
</feature>
<dbReference type="CDD" id="cd08048">
    <property type="entry name" value="HFD_TAF11"/>
    <property type="match status" value="1"/>
</dbReference>
<name>A0A1I7TM44_9PELO</name>
<dbReference type="PANTHER" id="PTHR13218:SF8">
    <property type="entry name" value="TRANSCRIPTION INITIATION FACTOR TFIID SUBUNIT 11"/>
    <property type="match status" value="1"/>
</dbReference>
<dbReference type="AlphaFoldDB" id="A0A1I7TM44"/>
<dbReference type="STRING" id="1561998.A0A1I7TM44"/>
<dbReference type="InterPro" id="IPR006809">
    <property type="entry name" value="TAFII28_dom"/>
</dbReference>
<dbReference type="eggNOG" id="KOG3219">
    <property type="taxonomic scope" value="Eukaryota"/>
</dbReference>
<dbReference type="GO" id="GO:0051123">
    <property type="term" value="P:RNA polymerase II preinitiation complex assembly"/>
    <property type="evidence" value="ECO:0007669"/>
    <property type="project" value="InterPro"/>
</dbReference>
<keyword evidence="4" id="KW-0804">Transcription</keyword>
<evidence type="ECO:0000256" key="3">
    <source>
        <dbReference type="ARBA" id="ARBA00023015"/>
    </source>
</evidence>
<dbReference type="GO" id="GO:0005669">
    <property type="term" value="C:transcription factor TFIID complex"/>
    <property type="evidence" value="ECO:0007669"/>
    <property type="project" value="InterPro"/>
</dbReference>
<dbReference type="GO" id="GO:0046982">
    <property type="term" value="F:protein heterodimerization activity"/>
    <property type="evidence" value="ECO:0007669"/>
    <property type="project" value="InterPro"/>
</dbReference>
<dbReference type="Gene3D" id="1.10.20.10">
    <property type="entry name" value="Histone, subunit A"/>
    <property type="match status" value="1"/>
</dbReference>
<evidence type="ECO:0000256" key="1">
    <source>
        <dbReference type="ARBA" id="ARBA00004123"/>
    </source>
</evidence>